<organism evidence="2 3">
    <name type="scientific">Anaerohalosphaera lusitana</name>
    <dbReference type="NCBI Taxonomy" id="1936003"/>
    <lineage>
        <taxon>Bacteria</taxon>
        <taxon>Pseudomonadati</taxon>
        <taxon>Planctomycetota</taxon>
        <taxon>Phycisphaerae</taxon>
        <taxon>Sedimentisphaerales</taxon>
        <taxon>Anaerohalosphaeraceae</taxon>
        <taxon>Anaerohalosphaera</taxon>
    </lineage>
</organism>
<feature type="compositionally biased region" description="Basic and acidic residues" evidence="1">
    <location>
        <begin position="53"/>
        <end position="74"/>
    </location>
</feature>
<protein>
    <submittedName>
        <fullName evidence="2">Uncharacterized protein</fullName>
    </submittedName>
</protein>
<evidence type="ECO:0000256" key="1">
    <source>
        <dbReference type="SAM" id="MobiDB-lite"/>
    </source>
</evidence>
<gene>
    <name evidence="2" type="ORF">STSP2_01834</name>
</gene>
<keyword evidence="3" id="KW-1185">Reference proteome</keyword>
<evidence type="ECO:0000313" key="2">
    <source>
        <dbReference type="EMBL" id="AQT68665.1"/>
    </source>
</evidence>
<dbReference type="EMBL" id="CP019791">
    <property type="protein sequence ID" value="AQT68665.1"/>
    <property type="molecule type" value="Genomic_DNA"/>
</dbReference>
<dbReference type="RefSeq" id="WP_146661867.1">
    <property type="nucleotide sequence ID" value="NZ_CP019791.1"/>
</dbReference>
<name>A0A1U9NLF9_9BACT</name>
<dbReference type="KEGG" id="alus:STSP2_01834"/>
<dbReference type="AlphaFoldDB" id="A0A1U9NLF9"/>
<feature type="region of interest" description="Disordered" evidence="1">
    <location>
        <begin position="53"/>
        <end position="84"/>
    </location>
</feature>
<sequence length="84" mass="9440">MDLRKDVSIQNDKLVRQLKHFTSKPQNDGFSENLKKVDFDGKEALEDLKTEYLNKERPMETKGDKGKGSEDAKAGEAAPDTGQE</sequence>
<evidence type="ECO:0000313" key="3">
    <source>
        <dbReference type="Proteomes" id="UP000189674"/>
    </source>
</evidence>
<reference evidence="3" key="1">
    <citation type="submission" date="2017-02" db="EMBL/GenBank/DDBJ databases">
        <title>Comparative genomics and description of representatives of a novel lineage of planctomycetes thriving in anoxic sediments.</title>
        <authorList>
            <person name="Spring S."/>
            <person name="Bunk B."/>
            <person name="Sproer C."/>
        </authorList>
    </citation>
    <scope>NUCLEOTIDE SEQUENCE [LARGE SCALE GENOMIC DNA]</scope>
    <source>
        <strain evidence="3">ST-NAGAB-D1</strain>
    </source>
</reference>
<dbReference type="Proteomes" id="UP000189674">
    <property type="component" value="Chromosome"/>
</dbReference>
<proteinExistence type="predicted"/>
<accession>A0A1U9NLF9</accession>